<organism evidence="11 12">
    <name type="scientific">Haloactinospora alba</name>
    <dbReference type="NCBI Taxonomy" id="405555"/>
    <lineage>
        <taxon>Bacteria</taxon>
        <taxon>Bacillati</taxon>
        <taxon>Actinomycetota</taxon>
        <taxon>Actinomycetes</taxon>
        <taxon>Streptosporangiales</taxon>
        <taxon>Nocardiopsidaceae</taxon>
        <taxon>Haloactinospora</taxon>
    </lineage>
</organism>
<accession>A0A543N919</accession>
<feature type="compositionally biased region" description="Polar residues" evidence="10">
    <location>
        <begin position="1"/>
        <end position="19"/>
    </location>
</feature>
<dbReference type="GO" id="GO:0030170">
    <property type="term" value="F:pyridoxal phosphate binding"/>
    <property type="evidence" value="ECO:0007669"/>
    <property type="project" value="InterPro"/>
</dbReference>
<reference evidence="11 12" key="1">
    <citation type="submission" date="2019-06" db="EMBL/GenBank/DDBJ databases">
        <title>Sequencing the genomes of 1000 actinobacteria strains.</title>
        <authorList>
            <person name="Klenk H.-P."/>
        </authorList>
    </citation>
    <scope>NUCLEOTIDE SEQUENCE [LARGE SCALE GENOMIC DNA]</scope>
    <source>
        <strain evidence="11 12">DSM 45015</strain>
    </source>
</reference>
<evidence type="ECO:0000256" key="10">
    <source>
        <dbReference type="SAM" id="MobiDB-lite"/>
    </source>
</evidence>
<dbReference type="InterPro" id="IPR054542">
    <property type="entry name" value="Cys_met_metab_PP"/>
</dbReference>
<dbReference type="GO" id="GO:0005737">
    <property type="term" value="C:cytoplasm"/>
    <property type="evidence" value="ECO:0007669"/>
    <property type="project" value="TreeGrafter"/>
</dbReference>
<dbReference type="EMBL" id="VFQC01000002">
    <property type="protein sequence ID" value="TQN28323.1"/>
    <property type="molecule type" value="Genomic_DNA"/>
</dbReference>
<dbReference type="Gene3D" id="3.90.1150.10">
    <property type="entry name" value="Aspartate Aminotransferase, domain 1"/>
    <property type="match status" value="1"/>
</dbReference>
<dbReference type="SUPFAM" id="SSF53383">
    <property type="entry name" value="PLP-dependent transferases"/>
    <property type="match status" value="1"/>
</dbReference>
<sequence length="401" mass="41558">MTTTSANPAPQPESRTVHTPASEVHGSRPVGVPIHQNHTFTFDSAEDMAAAFTGPDGAYLYARFGNPTTSALETAVADLEGGAAALASASGMGAITSTVGALVGTGDHVVAQNCLYGGTLAFLADLERRWGVEVTRVSGEDPDEVRAALRPNTRVMVLETITNPTVRVVDLSALLGIAREAGVTSVVDNTFATPMLCRPLEHGADVVIHSATKYLGGHSDAMGGVAVFADSRTHGAVREHSVESGATLDPFAAWLTIRGMQTLALRVRAQCANAQALAERLSARPEVAAVHYPGLDTHPSRETARRVLPGGCGGVLAFELAGGKVAGEAFAGALRLCVLAPSLGDVKTLVMHPASTSHRQLGSEELAEAGITPGLIRISVGIEQLDDLWGDIERALEAAAG</sequence>
<dbReference type="InterPro" id="IPR015421">
    <property type="entry name" value="PyrdxlP-dep_Trfase_major"/>
</dbReference>
<evidence type="ECO:0000256" key="5">
    <source>
        <dbReference type="ARBA" id="ARBA00047199"/>
    </source>
</evidence>
<dbReference type="OrthoDB" id="9780685at2"/>
<dbReference type="RefSeq" id="WP_141925387.1">
    <property type="nucleotide sequence ID" value="NZ_VFQC01000002.1"/>
</dbReference>
<dbReference type="InterPro" id="IPR015422">
    <property type="entry name" value="PyrdxlP-dep_Trfase_small"/>
</dbReference>
<dbReference type="Proteomes" id="UP000317422">
    <property type="component" value="Unassembled WGS sequence"/>
</dbReference>
<keyword evidence="12" id="KW-1185">Reference proteome</keyword>
<dbReference type="PANTHER" id="PTHR11808:SF85">
    <property type="entry name" value="CYSTATHIONINE GAMMA-LYASE-RELATED"/>
    <property type="match status" value="1"/>
</dbReference>
<dbReference type="FunFam" id="3.40.640.10:FF:000046">
    <property type="entry name" value="Cystathionine gamma-lyase"/>
    <property type="match status" value="1"/>
</dbReference>
<name>A0A543N919_9ACTN</name>
<dbReference type="Gene3D" id="3.40.640.10">
    <property type="entry name" value="Type I PLP-dependent aspartate aminotransferase-like (Major domain)"/>
    <property type="match status" value="1"/>
</dbReference>
<evidence type="ECO:0000256" key="6">
    <source>
        <dbReference type="ARBA" id="ARBA00048780"/>
    </source>
</evidence>
<dbReference type="PROSITE" id="PS00868">
    <property type="entry name" value="CYS_MET_METAB_PP"/>
    <property type="match status" value="1"/>
</dbReference>
<evidence type="ECO:0000256" key="2">
    <source>
        <dbReference type="ARBA" id="ARBA00009077"/>
    </source>
</evidence>
<feature type="modified residue" description="N6-(pyridoxal phosphate)lysine" evidence="8">
    <location>
        <position position="213"/>
    </location>
</feature>
<evidence type="ECO:0000256" key="8">
    <source>
        <dbReference type="PIRSR" id="PIRSR001434-2"/>
    </source>
</evidence>
<evidence type="ECO:0000256" key="3">
    <source>
        <dbReference type="ARBA" id="ARBA00022898"/>
    </source>
</evidence>
<feature type="region of interest" description="Disordered" evidence="10">
    <location>
        <begin position="1"/>
        <end position="30"/>
    </location>
</feature>
<dbReference type="GO" id="GO:0019346">
    <property type="term" value="P:transsulfuration"/>
    <property type="evidence" value="ECO:0007669"/>
    <property type="project" value="InterPro"/>
</dbReference>
<dbReference type="GO" id="GO:0004123">
    <property type="term" value="F:cystathionine gamma-lyase activity"/>
    <property type="evidence" value="ECO:0007669"/>
    <property type="project" value="TreeGrafter"/>
</dbReference>
<dbReference type="GO" id="GO:0047982">
    <property type="term" value="F:homocysteine desulfhydrase activity"/>
    <property type="evidence" value="ECO:0007669"/>
    <property type="project" value="UniProtKB-EC"/>
</dbReference>
<dbReference type="GO" id="GO:0019343">
    <property type="term" value="P:cysteine biosynthetic process via cystathionine"/>
    <property type="evidence" value="ECO:0007669"/>
    <property type="project" value="TreeGrafter"/>
</dbReference>
<proteinExistence type="inferred from homology"/>
<comment type="catalytic activity">
    <reaction evidence="7">
        <text>L-methionine + H2O = methanethiol + 2-oxobutanoate + NH4(+)</text>
        <dbReference type="Rhea" id="RHEA:23800"/>
        <dbReference type="ChEBI" id="CHEBI:15377"/>
        <dbReference type="ChEBI" id="CHEBI:16007"/>
        <dbReference type="ChEBI" id="CHEBI:16763"/>
        <dbReference type="ChEBI" id="CHEBI:28938"/>
        <dbReference type="ChEBI" id="CHEBI:57844"/>
        <dbReference type="EC" id="4.4.1.11"/>
    </reaction>
    <physiologicalReaction direction="left-to-right" evidence="7">
        <dbReference type="Rhea" id="RHEA:23801"/>
    </physiologicalReaction>
</comment>
<gene>
    <name evidence="11" type="ORF">FHX37_3656</name>
</gene>
<comment type="caution">
    <text evidence="11">The sequence shown here is derived from an EMBL/GenBank/DDBJ whole genome shotgun (WGS) entry which is preliminary data.</text>
</comment>
<comment type="cofactor">
    <cofactor evidence="1 9">
        <name>pyridoxal 5'-phosphate</name>
        <dbReference type="ChEBI" id="CHEBI:597326"/>
    </cofactor>
</comment>
<protein>
    <recommendedName>
        <fullName evidence="4">homocysteine desulfhydrase</fullName>
        <ecNumber evidence="4">4.4.1.2</ecNumber>
    </recommendedName>
    <alternativeName>
        <fullName evidence="5">Homocysteine desulfhydrase</fullName>
    </alternativeName>
</protein>
<dbReference type="InterPro" id="IPR000277">
    <property type="entry name" value="Cys/Met-Metab_PyrdxlP-dep_enz"/>
</dbReference>
<dbReference type="PIRSF" id="PIRSF001434">
    <property type="entry name" value="CGS"/>
    <property type="match status" value="1"/>
</dbReference>
<keyword evidence="11" id="KW-0456">Lyase</keyword>
<dbReference type="Pfam" id="PF01053">
    <property type="entry name" value="Cys_Met_Meta_PP"/>
    <property type="match status" value="1"/>
</dbReference>
<comment type="similarity">
    <text evidence="2 9">Belongs to the trans-sulfuration enzymes family.</text>
</comment>
<evidence type="ECO:0000256" key="7">
    <source>
        <dbReference type="ARBA" id="ARBA00052699"/>
    </source>
</evidence>
<dbReference type="CDD" id="cd00614">
    <property type="entry name" value="CGS_like"/>
    <property type="match status" value="1"/>
</dbReference>
<dbReference type="PANTHER" id="PTHR11808">
    <property type="entry name" value="TRANS-SULFURATION ENZYME FAMILY MEMBER"/>
    <property type="match status" value="1"/>
</dbReference>
<dbReference type="AlphaFoldDB" id="A0A543N919"/>
<dbReference type="InterPro" id="IPR015424">
    <property type="entry name" value="PyrdxlP-dep_Trfase"/>
</dbReference>
<evidence type="ECO:0000256" key="1">
    <source>
        <dbReference type="ARBA" id="ARBA00001933"/>
    </source>
</evidence>
<comment type="catalytic activity">
    <reaction evidence="6">
        <text>L-homocysteine + H2O = 2-oxobutanoate + hydrogen sulfide + NH4(+) + H(+)</text>
        <dbReference type="Rhea" id="RHEA:14501"/>
        <dbReference type="ChEBI" id="CHEBI:15377"/>
        <dbReference type="ChEBI" id="CHEBI:15378"/>
        <dbReference type="ChEBI" id="CHEBI:16763"/>
        <dbReference type="ChEBI" id="CHEBI:28938"/>
        <dbReference type="ChEBI" id="CHEBI:29919"/>
        <dbReference type="ChEBI" id="CHEBI:58199"/>
        <dbReference type="EC" id="4.4.1.2"/>
    </reaction>
    <physiologicalReaction direction="left-to-right" evidence="6">
        <dbReference type="Rhea" id="RHEA:14502"/>
    </physiologicalReaction>
</comment>
<dbReference type="GO" id="GO:0018826">
    <property type="term" value="F:methionine gamma-lyase activity"/>
    <property type="evidence" value="ECO:0007669"/>
    <property type="project" value="UniProtKB-EC"/>
</dbReference>
<evidence type="ECO:0000256" key="4">
    <source>
        <dbReference type="ARBA" id="ARBA00047175"/>
    </source>
</evidence>
<evidence type="ECO:0000313" key="11">
    <source>
        <dbReference type="EMBL" id="TQN28323.1"/>
    </source>
</evidence>
<dbReference type="EC" id="4.4.1.2" evidence="4"/>
<evidence type="ECO:0000313" key="12">
    <source>
        <dbReference type="Proteomes" id="UP000317422"/>
    </source>
</evidence>
<keyword evidence="3 8" id="KW-0663">Pyridoxal phosphate</keyword>
<evidence type="ECO:0000256" key="9">
    <source>
        <dbReference type="RuleBase" id="RU362118"/>
    </source>
</evidence>